<evidence type="ECO:0000313" key="1">
    <source>
        <dbReference type="EMBL" id="KAG5451276.1"/>
    </source>
</evidence>
<dbReference type="Proteomes" id="UP000286415">
    <property type="component" value="Unassembled WGS sequence"/>
</dbReference>
<dbReference type="EMBL" id="NIRI02000042">
    <property type="protein sequence ID" value="KAG5451276.1"/>
    <property type="molecule type" value="Genomic_DNA"/>
</dbReference>
<comment type="caution">
    <text evidence="1">The sequence shown here is derived from an EMBL/GenBank/DDBJ whole genome shotgun (WGS) entry which is preliminary data.</text>
</comment>
<dbReference type="AlphaFoldDB" id="A0A419Q469"/>
<organism evidence="1 2">
    <name type="scientific">Clonorchis sinensis</name>
    <name type="common">Chinese liver fluke</name>
    <dbReference type="NCBI Taxonomy" id="79923"/>
    <lineage>
        <taxon>Eukaryota</taxon>
        <taxon>Metazoa</taxon>
        <taxon>Spiralia</taxon>
        <taxon>Lophotrochozoa</taxon>
        <taxon>Platyhelminthes</taxon>
        <taxon>Trematoda</taxon>
        <taxon>Digenea</taxon>
        <taxon>Opisthorchiida</taxon>
        <taxon>Opisthorchiata</taxon>
        <taxon>Opisthorchiidae</taxon>
        <taxon>Clonorchis</taxon>
    </lineage>
</organism>
<name>A0A419Q469_CLOSI</name>
<proteinExistence type="predicted"/>
<dbReference type="InParanoid" id="A0A419Q469"/>
<gene>
    <name evidence="1" type="ORF">CSKR_106557</name>
</gene>
<sequence>MTSVLNTGASLPYNYNLFKNFCLVTDSSTPTHTSYVLRRLSNTLRRLSSATRTGQLSQSYNKTAHTPWVSQINKRNSGLTDPCIDLICRNTVRTNTTSKKRETFHKFEHLFLDCKWRVQWLHVQEHEIHFVGAKCIPKNRMTLVSSSKSTCAFVSSSKT</sequence>
<reference evidence="1 2" key="1">
    <citation type="journal article" date="2018" name="Biotechnol. Adv.">
        <title>Improved genomic resources and new bioinformatic workflow for the carcinogenic parasite Clonorchis sinensis: Biotechnological implications.</title>
        <authorList>
            <person name="Wang D."/>
            <person name="Korhonen P.K."/>
            <person name="Gasser R.B."/>
            <person name="Young N.D."/>
        </authorList>
    </citation>
    <scope>NUCLEOTIDE SEQUENCE [LARGE SCALE GENOMIC DNA]</scope>
    <source>
        <strain evidence="1">Cs-k2</strain>
    </source>
</reference>
<evidence type="ECO:0000313" key="2">
    <source>
        <dbReference type="Proteomes" id="UP000286415"/>
    </source>
</evidence>
<reference evidence="1 2" key="2">
    <citation type="journal article" date="2021" name="Genomics">
        <title>High-quality reference genome for Clonorchis sinensis.</title>
        <authorList>
            <person name="Young N.D."/>
            <person name="Stroehlein A.J."/>
            <person name="Kinkar L."/>
            <person name="Wang T."/>
            <person name="Sohn W.M."/>
            <person name="Chang B.C.H."/>
            <person name="Kaur P."/>
            <person name="Weisz D."/>
            <person name="Dudchenko O."/>
            <person name="Aiden E.L."/>
            <person name="Korhonen P.K."/>
            <person name="Gasser R.B."/>
        </authorList>
    </citation>
    <scope>NUCLEOTIDE SEQUENCE [LARGE SCALE GENOMIC DNA]</scope>
    <source>
        <strain evidence="1">Cs-k2</strain>
    </source>
</reference>
<accession>A0A419Q469</accession>
<protein>
    <submittedName>
        <fullName evidence="1">Uncharacterized protein</fullName>
    </submittedName>
</protein>
<keyword evidence="2" id="KW-1185">Reference proteome</keyword>